<evidence type="ECO:0000256" key="5">
    <source>
        <dbReference type="ARBA" id="ARBA00023014"/>
    </source>
</evidence>
<dbReference type="RefSeq" id="WP_380501918.1">
    <property type="nucleotide sequence ID" value="NZ_JBHEZX010000001.1"/>
</dbReference>
<evidence type="ECO:0000256" key="1">
    <source>
        <dbReference type="ARBA" id="ARBA00022714"/>
    </source>
</evidence>
<reference evidence="9 10" key="1">
    <citation type="submission" date="2024-09" db="EMBL/GenBank/DDBJ databases">
        <authorList>
            <person name="Lee S.D."/>
        </authorList>
    </citation>
    <scope>NUCLEOTIDE SEQUENCE [LARGE SCALE GENOMIC DNA]</scope>
    <source>
        <strain evidence="7 10">N1-1</strain>
        <strain evidence="8 9">N1-3</strain>
    </source>
</reference>
<protein>
    <submittedName>
        <fullName evidence="7">(2Fe-2S)-binding protein</fullName>
    </submittedName>
</protein>
<name>A0ABV6V3G2_9ACTN</name>
<keyword evidence="5" id="KW-0411">Iron-sulfur</keyword>
<dbReference type="InterPro" id="IPR006058">
    <property type="entry name" value="2Fe2S_fd_BS"/>
</dbReference>
<evidence type="ECO:0000256" key="4">
    <source>
        <dbReference type="ARBA" id="ARBA00023004"/>
    </source>
</evidence>
<sequence length="154" mass="16584">MNISMRVNGKPVEAEVEPQELLVERIREDLELTGTKVGCDTGQCGTCVVSLNGVSVKSCLVLTVQADDSELTTIEGVSPGEGLSDLQEALRREHGTQCGFCTPGMVMSLRDLLSREEDPSEQRIREWLTGNLCRCTGYQSIVRGVQGVAAVPGS</sequence>
<dbReference type="SUPFAM" id="SSF47741">
    <property type="entry name" value="CO dehydrogenase ISP C-domain like"/>
    <property type="match status" value="1"/>
</dbReference>
<dbReference type="EMBL" id="JBHEZX010000001">
    <property type="protein sequence ID" value="MFC1408258.1"/>
    <property type="molecule type" value="Genomic_DNA"/>
</dbReference>
<evidence type="ECO:0000256" key="3">
    <source>
        <dbReference type="ARBA" id="ARBA00023002"/>
    </source>
</evidence>
<dbReference type="PANTHER" id="PTHR44379">
    <property type="entry name" value="OXIDOREDUCTASE WITH IRON-SULFUR SUBUNIT"/>
    <property type="match status" value="1"/>
</dbReference>
<evidence type="ECO:0000313" key="7">
    <source>
        <dbReference type="EMBL" id="MFC1408258.1"/>
    </source>
</evidence>
<dbReference type="EMBL" id="JBHEZY010000002">
    <property type="protein sequence ID" value="MFC1430167.1"/>
    <property type="molecule type" value="Genomic_DNA"/>
</dbReference>
<comment type="caution">
    <text evidence="7">The sequence shown here is derived from an EMBL/GenBank/DDBJ whole genome shotgun (WGS) entry which is preliminary data.</text>
</comment>
<dbReference type="PROSITE" id="PS51085">
    <property type="entry name" value="2FE2S_FER_2"/>
    <property type="match status" value="1"/>
</dbReference>
<keyword evidence="1" id="KW-0001">2Fe-2S</keyword>
<evidence type="ECO:0000313" key="8">
    <source>
        <dbReference type="EMBL" id="MFC1430167.1"/>
    </source>
</evidence>
<dbReference type="PROSITE" id="PS00197">
    <property type="entry name" value="2FE2S_FER_1"/>
    <property type="match status" value="1"/>
</dbReference>
<dbReference type="InterPro" id="IPR012675">
    <property type="entry name" value="Beta-grasp_dom_sf"/>
</dbReference>
<evidence type="ECO:0000256" key="2">
    <source>
        <dbReference type="ARBA" id="ARBA00022723"/>
    </source>
</evidence>
<dbReference type="InterPro" id="IPR051452">
    <property type="entry name" value="Diverse_Oxidoreductases"/>
</dbReference>
<dbReference type="InterPro" id="IPR036884">
    <property type="entry name" value="2Fe-2S-bd_dom_sf"/>
</dbReference>
<dbReference type="InterPro" id="IPR036010">
    <property type="entry name" value="2Fe-2S_ferredoxin-like_sf"/>
</dbReference>
<dbReference type="PANTHER" id="PTHR44379:SF5">
    <property type="entry name" value="OXIDOREDUCTASE WITH IRON-SULFUR SUBUNIT"/>
    <property type="match status" value="1"/>
</dbReference>
<proteinExistence type="predicted"/>
<keyword evidence="10" id="KW-1185">Reference proteome</keyword>
<dbReference type="Pfam" id="PF01799">
    <property type="entry name" value="Fer2_2"/>
    <property type="match status" value="1"/>
</dbReference>
<keyword evidence="2" id="KW-0479">Metal-binding</keyword>
<evidence type="ECO:0000259" key="6">
    <source>
        <dbReference type="PROSITE" id="PS51085"/>
    </source>
</evidence>
<feature type="domain" description="2Fe-2S ferredoxin-type" evidence="6">
    <location>
        <begin position="1"/>
        <end position="77"/>
    </location>
</feature>
<keyword evidence="4" id="KW-0408">Iron</keyword>
<dbReference type="InterPro" id="IPR001041">
    <property type="entry name" value="2Fe-2S_ferredoxin-type"/>
</dbReference>
<evidence type="ECO:0000313" key="9">
    <source>
        <dbReference type="Proteomes" id="UP001592530"/>
    </source>
</evidence>
<dbReference type="Gene3D" id="3.10.20.30">
    <property type="match status" value="1"/>
</dbReference>
<dbReference type="Gene3D" id="1.10.150.120">
    <property type="entry name" value="[2Fe-2S]-binding domain"/>
    <property type="match status" value="1"/>
</dbReference>
<accession>A0ABV6V3G2</accession>
<keyword evidence="3" id="KW-0560">Oxidoreductase</keyword>
<dbReference type="Pfam" id="PF00111">
    <property type="entry name" value="Fer2"/>
    <property type="match status" value="1"/>
</dbReference>
<gene>
    <name evidence="8" type="ORF">ACEZDB_05770</name>
    <name evidence="7" type="ORF">ACEZDG_03070</name>
</gene>
<dbReference type="Proteomes" id="UP001592582">
    <property type="component" value="Unassembled WGS sequence"/>
</dbReference>
<dbReference type="SUPFAM" id="SSF54292">
    <property type="entry name" value="2Fe-2S ferredoxin-like"/>
    <property type="match status" value="1"/>
</dbReference>
<organism evidence="7 10">
    <name type="scientific">Streptacidiphilus alkalitolerans</name>
    <dbReference type="NCBI Taxonomy" id="3342712"/>
    <lineage>
        <taxon>Bacteria</taxon>
        <taxon>Bacillati</taxon>
        <taxon>Actinomycetota</taxon>
        <taxon>Actinomycetes</taxon>
        <taxon>Kitasatosporales</taxon>
        <taxon>Streptomycetaceae</taxon>
        <taxon>Streptacidiphilus</taxon>
    </lineage>
</organism>
<evidence type="ECO:0000313" key="10">
    <source>
        <dbReference type="Proteomes" id="UP001592582"/>
    </source>
</evidence>
<dbReference type="Proteomes" id="UP001592530">
    <property type="component" value="Unassembled WGS sequence"/>
</dbReference>
<dbReference type="InterPro" id="IPR002888">
    <property type="entry name" value="2Fe-2S-bd"/>
</dbReference>